<dbReference type="EMBL" id="KN846954">
    <property type="protein sequence ID" value="KIV77351.1"/>
    <property type="molecule type" value="Genomic_DNA"/>
</dbReference>
<organism evidence="1 2">
    <name type="scientific">Exophiala sideris</name>
    <dbReference type="NCBI Taxonomy" id="1016849"/>
    <lineage>
        <taxon>Eukaryota</taxon>
        <taxon>Fungi</taxon>
        <taxon>Dikarya</taxon>
        <taxon>Ascomycota</taxon>
        <taxon>Pezizomycotina</taxon>
        <taxon>Eurotiomycetes</taxon>
        <taxon>Chaetothyriomycetidae</taxon>
        <taxon>Chaetothyriales</taxon>
        <taxon>Herpotrichiellaceae</taxon>
        <taxon>Exophiala</taxon>
    </lineage>
</organism>
<name>A0A0D1WQI2_9EURO</name>
<reference evidence="1 2" key="1">
    <citation type="submission" date="2015-01" db="EMBL/GenBank/DDBJ databases">
        <title>The Genome Sequence of Exophiala sideris CBS121828.</title>
        <authorList>
            <consortium name="The Broad Institute Genomics Platform"/>
            <person name="Cuomo C."/>
            <person name="de Hoog S."/>
            <person name="Gorbushina A."/>
            <person name="Stielow B."/>
            <person name="Teixiera M."/>
            <person name="Abouelleil A."/>
            <person name="Chapman S.B."/>
            <person name="Priest M."/>
            <person name="Young S.K."/>
            <person name="Wortman J."/>
            <person name="Nusbaum C."/>
            <person name="Birren B."/>
        </authorList>
    </citation>
    <scope>NUCLEOTIDE SEQUENCE [LARGE SCALE GENOMIC DNA]</scope>
    <source>
        <strain evidence="1 2">CBS 121828</strain>
    </source>
</reference>
<gene>
    <name evidence="1" type="ORF">PV11_09151</name>
</gene>
<evidence type="ECO:0000313" key="2">
    <source>
        <dbReference type="Proteomes" id="UP000053599"/>
    </source>
</evidence>
<accession>A0A0D1WQI2</accession>
<dbReference type="AlphaFoldDB" id="A0A0D1WQI2"/>
<dbReference type="HOGENOM" id="CLU_2183967_0_0_1"/>
<protein>
    <submittedName>
        <fullName evidence="1">Uncharacterized protein</fullName>
    </submittedName>
</protein>
<proteinExistence type="predicted"/>
<sequence>MKTLSTSRSDGTSTVQSQASVAGTVLLTDAVPALSARAATEALIVFNLSLYAEMRVCAWMASPCQSWLLVCLLPFEILCRCRMWIYHIQTDVADKTFNIFLLTRLRNMK</sequence>
<evidence type="ECO:0000313" key="1">
    <source>
        <dbReference type="EMBL" id="KIV77351.1"/>
    </source>
</evidence>
<dbReference type="Proteomes" id="UP000053599">
    <property type="component" value="Unassembled WGS sequence"/>
</dbReference>